<evidence type="ECO:0000259" key="3">
    <source>
        <dbReference type="Pfam" id="PF06722"/>
    </source>
</evidence>
<dbReference type="CDD" id="cd03784">
    <property type="entry name" value="GT1_Gtf-like"/>
    <property type="match status" value="1"/>
</dbReference>
<dbReference type="Gene3D" id="3.40.50.2000">
    <property type="entry name" value="Glycogen Phosphorylase B"/>
    <property type="match status" value="2"/>
</dbReference>
<dbReference type="GO" id="GO:0008168">
    <property type="term" value="F:methyltransferase activity"/>
    <property type="evidence" value="ECO:0007669"/>
    <property type="project" value="InterPro"/>
</dbReference>
<evidence type="ECO:0000256" key="1">
    <source>
        <dbReference type="ARBA" id="ARBA00022679"/>
    </source>
</evidence>
<dbReference type="Pfam" id="PF06722">
    <property type="entry name" value="EryCIII-like_C"/>
    <property type="match status" value="1"/>
</dbReference>
<dbReference type="Proteomes" id="UP000186817">
    <property type="component" value="Unassembled WGS sequence"/>
</dbReference>
<organism evidence="4 5">
    <name type="scientific">Symbiodinium microadriaticum</name>
    <name type="common">Dinoflagellate</name>
    <name type="synonym">Zooxanthella microadriatica</name>
    <dbReference type="NCBI Taxonomy" id="2951"/>
    <lineage>
        <taxon>Eukaryota</taxon>
        <taxon>Sar</taxon>
        <taxon>Alveolata</taxon>
        <taxon>Dinophyceae</taxon>
        <taxon>Suessiales</taxon>
        <taxon>Symbiodiniaceae</taxon>
        <taxon>Symbiodinium</taxon>
    </lineage>
</organism>
<dbReference type="PANTHER" id="PTHR48050:SF11">
    <property type="entry name" value="GLYCOSYLTRANSFERASE"/>
    <property type="match status" value="1"/>
</dbReference>
<evidence type="ECO:0000313" key="4">
    <source>
        <dbReference type="EMBL" id="OLQ01338.1"/>
    </source>
</evidence>
<proteinExistence type="predicted"/>
<dbReference type="InterPro" id="IPR050426">
    <property type="entry name" value="Glycosyltransferase_28"/>
</dbReference>
<feature type="domain" description="Erythromycin biosynthesis protein CIII-like C-terminal" evidence="3">
    <location>
        <begin position="484"/>
        <end position="575"/>
    </location>
</feature>
<dbReference type="GO" id="GO:0016758">
    <property type="term" value="F:hexosyltransferase activity"/>
    <property type="evidence" value="ECO:0007669"/>
    <property type="project" value="UniProtKB-ARBA"/>
</dbReference>
<dbReference type="SUPFAM" id="SSF53756">
    <property type="entry name" value="UDP-Glycosyltransferase/glycogen phosphorylase"/>
    <property type="match status" value="1"/>
</dbReference>
<protein>
    <submittedName>
        <fullName evidence="4">Sterol 3-beta-glucosyltransferase UGT80A2</fullName>
    </submittedName>
</protein>
<dbReference type="InterPro" id="IPR029063">
    <property type="entry name" value="SAM-dependent_MTases_sf"/>
</dbReference>
<feature type="region of interest" description="Disordered" evidence="2">
    <location>
        <begin position="656"/>
        <end position="704"/>
    </location>
</feature>
<keyword evidence="5" id="KW-1185">Reference proteome</keyword>
<sequence>MQMALSTDESTWPYEVDDGDHFETSAEAYHDILPLLRCAARLRGLSAEDLKIYDPYYCSGRAKRLLQELGFHRVAHRRRDFYADIAAGKIPSFHVLVTNPPYSADHKAPRFCMQTWCVPLPCFCMAALPDAKHVVFVALGSRGDAQPLAVLASAVAERGLRVSFATHAELKGHLQHSREASPLSAHVSWRPLATPCFVRPTSADEAHTPDILDLQGRRRAEWVEAVAAARDADALVCNLFAMPPVYHLSERLEVPWMCCSPCLVPYSMPPGFEQGFAETMPELFAFLREQDTEVAVPSAPPAFSWKTVCSWLWPVFTESHALLREELLGLAPVPGYAEEVGTDRDKFDAKTLRPGKFLLGIPPTLLSAADPGGALPTDAKICGHWSPSLDVASQRCSREYKELGAFLQNCEEQVQKGILKGRPFYVGFGSMGAEGLVPEVDKIIKILLDTCKWMGRPLVLMAPSSATFCKQELLEESIFWCQHAVPHGWLLPRCAVAIHHGGIGTVLAALRAQVPQLVLPLAYDQPFWASCVKDLNVGDSADLDHLSVVVLARKLQRLLRDEVRATVRRVAEEVEMQGKATLPPRSLQFEVKSGTGTRIGKVSHPGPGPIATARRVKEVPAAEASIAATAAKMKKKSKLRKGPFFDNGSCSCEKRGGQLCGKGLSPKGGGVLSGAKGKGKKRGGKDSGKQSGKASQAPTDEADFDRIMKEWRLRTNQKPETVPAQAHEKPEWHDKNEVFLVQGGEEILGQAKLGLWELRGATIRIGAVEDFRRGAIWSIRAKRVDDFVPIQLMAEEGEVGAKIIEVAEGSEEVPKRARAFCLPEGAEVIANKGKGNCLFEACELLYVSGFMQSKDQIESHWDGLGPDDKQSVQGQERLFAVALVDLPAPPSPPGLVVEEEVGAWAVAFEQQAGTETAVTEIMAMAATAPLRSAQSGACLRPARPIHVFLEEDPDAALDVLGRSAGEVQFIYREILRERCYGELNKLPADSIVVDGGLNLGLFSLILARQWKGPGTLTVLAFEPAKETFELALANLRRNGVCVINHGQSLPSNSSRSTSGATAGTAVVHCFQLALSDRDGRDQLCYFPYLTSSSTLARHRPAKDEAKSNGCFDRRLVDIFFADEKQEPIFTARLSSALTSVETAFPTLKDQPISLIKLDIEGAEEVIVRSLSNWPSINGWVEAQVQIPDHYMLYALAEQTAGQDPKLEPFDTLRAAAEKRSNRLLDFLLERQRAAKAEALSEPFLLLLPSWTAGKAFYRKFLRALARLWEAPASGRGREERAAGVFYVCRRGAQGKPEKYSFDHVAGAGRLTCPFFGIWICGGFGEAAATNRALKAAARGRAEGLWEGTWHSCRPLPPDNDEEAATTNVRWLEDETWSELPNEHLRGGLLLLRDGCALEAAGLLRTAAETRKRQASRAWPMGSEASEVCF</sequence>
<evidence type="ECO:0000256" key="2">
    <source>
        <dbReference type="SAM" id="MobiDB-lite"/>
    </source>
</evidence>
<dbReference type="PANTHER" id="PTHR48050">
    <property type="entry name" value="STEROL 3-BETA-GLUCOSYLTRANSFERASE"/>
    <property type="match status" value="1"/>
</dbReference>
<dbReference type="InterPro" id="IPR010610">
    <property type="entry name" value="EryCIII-like_C"/>
</dbReference>
<name>A0A1Q9E1P3_SYMMI</name>
<comment type="caution">
    <text evidence="4">The sequence shown here is derived from an EMBL/GenBank/DDBJ whole genome shotgun (WGS) entry which is preliminary data.</text>
</comment>
<dbReference type="PROSITE" id="PS00092">
    <property type="entry name" value="N6_MTASE"/>
    <property type="match status" value="1"/>
</dbReference>
<evidence type="ECO:0000313" key="5">
    <source>
        <dbReference type="Proteomes" id="UP000186817"/>
    </source>
</evidence>
<dbReference type="Gene3D" id="3.40.50.150">
    <property type="entry name" value="Vaccinia Virus protein VP39"/>
    <property type="match status" value="1"/>
</dbReference>
<dbReference type="SUPFAM" id="SSF53335">
    <property type="entry name" value="S-adenosyl-L-methionine-dependent methyltransferases"/>
    <property type="match status" value="1"/>
</dbReference>
<gene>
    <name evidence="4" type="primary">UGT80A2</name>
    <name evidence="4" type="ORF">AK812_SmicGene15916</name>
</gene>
<dbReference type="InterPro" id="IPR002052">
    <property type="entry name" value="DNA_methylase_N6_adenine_CS"/>
</dbReference>
<dbReference type="OrthoDB" id="445992at2759"/>
<keyword evidence="1 4" id="KW-0808">Transferase</keyword>
<accession>A0A1Q9E1P3</accession>
<reference evidence="4 5" key="1">
    <citation type="submission" date="2016-02" db="EMBL/GenBank/DDBJ databases">
        <title>Genome analysis of coral dinoflagellate symbionts highlights evolutionary adaptations to a symbiotic lifestyle.</title>
        <authorList>
            <person name="Aranda M."/>
            <person name="Li Y."/>
            <person name="Liew Y.J."/>
            <person name="Baumgarten S."/>
            <person name="Simakov O."/>
            <person name="Wilson M."/>
            <person name="Piel J."/>
            <person name="Ashoor H."/>
            <person name="Bougouffa S."/>
            <person name="Bajic V.B."/>
            <person name="Ryu T."/>
            <person name="Ravasi T."/>
            <person name="Bayer T."/>
            <person name="Micklem G."/>
            <person name="Kim H."/>
            <person name="Bhak J."/>
            <person name="Lajeunesse T.C."/>
            <person name="Voolstra C.R."/>
        </authorList>
    </citation>
    <scope>NUCLEOTIDE SEQUENCE [LARGE SCALE GENOMIC DNA]</scope>
    <source>
        <strain evidence="4 5">CCMP2467</strain>
    </source>
</reference>
<dbReference type="GO" id="GO:0032259">
    <property type="term" value="P:methylation"/>
    <property type="evidence" value="ECO:0007669"/>
    <property type="project" value="InterPro"/>
</dbReference>
<dbReference type="GO" id="GO:0008194">
    <property type="term" value="F:UDP-glycosyltransferase activity"/>
    <property type="evidence" value="ECO:0007669"/>
    <property type="project" value="InterPro"/>
</dbReference>
<dbReference type="InterPro" id="IPR002213">
    <property type="entry name" value="UDP_glucos_trans"/>
</dbReference>
<dbReference type="GO" id="GO:0003676">
    <property type="term" value="F:nucleic acid binding"/>
    <property type="evidence" value="ECO:0007669"/>
    <property type="project" value="InterPro"/>
</dbReference>
<dbReference type="EMBL" id="LSRX01000296">
    <property type="protein sequence ID" value="OLQ01338.1"/>
    <property type="molecule type" value="Genomic_DNA"/>
</dbReference>